<feature type="region of interest" description="Disordered" evidence="4">
    <location>
        <begin position="434"/>
        <end position="453"/>
    </location>
</feature>
<comment type="similarity">
    <text evidence="1">Belongs to the CutA family.</text>
</comment>
<proteinExistence type="inferred from homology"/>
<feature type="repeat" description="RCC1" evidence="3">
    <location>
        <begin position="219"/>
        <end position="266"/>
    </location>
</feature>
<dbReference type="InterPro" id="IPR004323">
    <property type="entry name" value="Ion_tolerance_CutA"/>
</dbReference>
<evidence type="ECO:0000313" key="7">
    <source>
        <dbReference type="Proteomes" id="UP001642464"/>
    </source>
</evidence>
<organism evidence="6 7">
    <name type="scientific">Durusdinium trenchii</name>
    <dbReference type="NCBI Taxonomy" id="1381693"/>
    <lineage>
        <taxon>Eukaryota</taxon>
        <taxon>Sar</taxon>
        <taxon>Alveolata</taxon>
        <taxon>Dinophyceae</taxon>
        <taxon>Suessiales</taxon>
        <taxon>Symbiodiniaceae</taxon>
        <taxon>Durusdinium</taxon>
    </lineage>
</organism>
<dbReference type="SUPFAM" id="SSF50985">
    <property type="entry name" value="RCC1/BLIP-II"/>
    <property type="match status" value="2"/>
</dbReference>
<feature type="repeat" description="RCC1" evidence="3">
    <location>
        <begin position="126"/>
        <end position="177"/>
    </location>
</feature>
<feature type="repeat" description="RCC1" evidence="3">
    <location>
        <begin position="24"/>
        <end position="73"/>
    </location>
</feature>
<evidence type="ECO:0000256" key="4">
    <source>
        <dbReference type="SAM" id="MobiDB-lite"/>
    </source>
</evidence>
<dbReference type="PROSITE" id="PS50012">
    <property type="entry name" value="RCC1_3"/>
    <property type="match status" value="4"/>
</dbReference>
<evidence type="ECO:0000256" key="2">
    <source>
        <dbReference type="ARBA" id="ARBA00022737"/>
    </source>
</evidence>
<dbReference type="Gene3D" id="2.130.10.30">
    <property type="entry name" value="Regulator of chromosome condensation 1/beta-lactamase-inhibitor protein II"/>
    <property type="match status" value="2"/>
</dbReference>
<dbReference type="Pfam" id="PF25390">
    <property type="entry name" value="WD40_RLD"/>
    <property type="match status" value="1"/>
</dbReference>
<dbReference type="InterPro" id="IPR000408">
    <property type="entry name" value="Reg_chr_condens"/>
</dbReference>
<keyword evidence="7" id="KW-1185">Reference proteome</keyword>
<dbReference type="Pfam" id="PF03091">
    <property type="entry name" value="CutA1"/>
    <property type="match status" value="1"/>
</dbReference>
<keyword evidence="2" id="KW-0677">Repeat</keyword>
<name>A0ABP0QEH1_9DINO</name>
<dbReference type="Proteomes" id="UP001642464">
    <property type="component" value="Unassembled WGS sequence"/>
</dbReference>
<evidence type="ECO:0000256" key="3">
    <source>
        <dbReference type="PROSITE-ProRule" id="PRU00235"/>
    </source>
</evidence>
<dbReference type="PRINTS" id="PR00633">
    <property type="entry name" value="RCCNDNSATION"/>
</dbReference>
<dbReference type="InterPro" id="IPR058923">
    <property type="entry name" value="RCC1-like_dom"/>
</dbReference>
<dbReference type="Pfam" id="PF13540">
    <property type="entry name" value="RCC1_2"/>
    <property type="match status" value="1"/>
</dbReference>
<accession>A0ABP0QEH1</accession>
<evidence type="ECO:0000259" key="5">
    <source>
        <dbReference type="Pfam" id="PF25390"/>
    </source>
</evidence>
<dbReference type="SUPFAM" id="SSF54913">
    <property type="entry name" value="GlnB-like"/>
    <property type="match status" value="1"/>
</dbReference>
<dbReference type="PANTHER" id="PTHR22870">
    <property type="entry name" value="REGULATOR OF CHROMOSOME CONDENSATION"/>
    <property type="match status" value="1"/>
</dbReference>
<comment type="caution">
    <text evidence="6">The sequence shown here is derived from an EMBL/GenBank/DDBJ whole genome shotgun (WGS) entry which is preliminary data.</text>
</comment>
<reference evidence="6 7" key="1">
    <citation type="submission" date="2024-02" db="EMBL/GenBank/DDBJ databases">
        <authorList>
            <person name="Chen Y."/>
            <person name="Shah S."/>
            <person name="Dougan E. K."/>
            <person name="Thang M."/>
            <person name="Chan C."/>
        </authorList>
    </citation>
    <scope>NUCLEOTIDE SEQUENCE [LARGE SCALE GENOMIC DNA]</scope>
</reference>
<dbReference type="InterPro" id="IPR009091">
    <property type="entry name" value="RCC1/BLIP-II"/>
</dbReference>
<sequence length="791" mass="85589">MEGLHRFCRVAAGGAHSLLVTERAEVLAWGSNSHGQVGNDSLEDIPFPVTVIEPGRAQFVFAGRYSSMMIDLDGQLWAWGSNEDGILGIGSGVAKQVVPTRVETGGKAIKHAAGGWKHFLAVTEDGELLTWGNNDYGQLGDGTQEKRRAAMVTPLPGNVRAEVVSAGSYQSLVLTETGEVLAAGMGYTKPGLEFLQVIRTGVTMVVAGISHNLALTRTGTVLAWGANDHGQIGNGSFDFQPTPTAVARKQLIIAAGGSQSYCADDVYQVKAWGYGVMPADPMSLDCPDRFTVTEPTDLFIPDGAFSIAAGDDHAVIVGPLGQVGAYGANMCGQVGNNSLMDVGRIHAILQGGTVEILSREARLAAAIKGPAEEYMLESKASAESEPTASAVQLALGPRAAGGVTGPVGDGAGVPIMMRQAAGVALSKNLVSHGPEGLRNVPPPRNKAQPMNPHRHARVKRFSTAMVYHMTEKRHVRQALTTGLVCDTRRLGHMSRFKISLKILEIFLLHGKSWHQKGLEDATDAKSEVQALTNEWENQTLKEIDKTYQEPLDSEARLVPSTTVANKSAGEELIMQLENRLHPQNYTLESTHLEDIRSFFWWDGELKEEDELRATIDSEVPFAVLLEALAADHPYDLPMIVSSAHLGSEEREHKNHKHVMAIAVVNETKLEVAHGLAKSIVEVAQLQMKDSEVEHFTIILKTLAAAKDQIEVEFGGLHFDFHPIQANEQYLKWIEDNTVVRPHAGDPEATLEGVQELVQRSKGKPLKRSKESTIACLRANLPNAFPELIPGN</sequence>
<dbReference type="Gene3D" id="3.30.70.120">
    <property type="match status" value="1"/>
</dbReference>
<dbReference type="PANTHER" id="PTHR22870:SF360">
    <property type="entry name" value="ULTRAVIOLET-B RECEPTOR UVR8"/>
    <property type="match status" value="1"/>
</dbReference>
<evidence type="ECO:0000313" key="6">
    <source>
        <dbReference type="EMBL" id="CAK9085406.1"/>
    </source>
</evidence>
<gene>
    <name evidence="6" type="ORF">SCF082_LOCUS40464</name>
</gene>
<dbReference type="InterPro" id="IPR051210">
    <property type="entry name" value="Ub_ligase/GEF_domain"/>
</dbReference>
<dbReference type="EMBL" id="CAXAMM010039296">
    <property type="protein sequence ID" value="CAK9085406.1"/>
    <property type="molecule type" value="Genomic_DNA"/>
</dbReference>
<dbReference type="InterPro" id="IPR011322">
    <property type="entry name" value="N-reg_PII-like_a/b"/>
</dbReference>
<protein>
    <submittedName>
        <fullName evidence="6">Probable E3 ubiquitin-protein ligase HERC1 (HECT domain and RCC1-like domain-containing protein 1) (HECT-type E3 ubiquitin transferase HERC1) (p532) (p619)</fullName>
    </submittedName>
</protein>
<feature type="repeat" description="RCC1" evidence="3">
    <location>
        <begin position="74"/>
        <end position="125"/>
    </location>
</feature>
<dbReference type="InterPro" id="IPR015867">
    <property type="entry name" value="N-reg_PII/ATP_PRibTrfase_C"/>
</dbReference>
<evidence type="ECO:0000256" key="1">
    <source>
        <dbReference type="ARBA" id="ARBA00010169"/>
    </source>
</evidence>
<feature type="domain" description="RCC1-like" evidence="5">
    <location>
        <begin position="4"/>
        <end position="187"/>
    </location>
</feature>